<feature type="region of interest" description="Disordered" evidence="1">
    <location>
        <begin position="115"/>
        <end position="148"/>
    </location>
</feature>
<proteinExistence type="predicted"/>
<accession>A0AAD9X6F3</accession>
<name>A0AAD9X6F3_9ROSI</name>
<reference evidence="2" key="1">
    <citation type="journal article" date="2023" name="Plant J.">
        <title>Genome sequences and population genomics provide insights into the demographic history, inbreeding, and mutation load of two 'living fossil' tree species of Dipteronia.</title>
        <authorList>
            <person name="Feng Y."/>
            <person name="Comes H.P."/>
            <person name="Chen J."/>
            <person name="Zhu S."/>
            <person name="Lu R."/>
            <person name="Zhang X."/>
            <person name="Li P."/>
            <person name="Qiu J."/>
            <person name="Olsen K.M."/>
            <person name="Qiu Y."/>
        </authorList>
    </citation>
    <scope>NUCLEOTIDE SEQUENCE</scope>
    <source>
        <strain evidence="2">KIB01</strain>
    </source>
</reference>
<dbReference type="AlphaFoldDB" id="A0AAD9X6F3"/>
<evidence type="ECO:0000313" key="3">
    <source>
        <dbReference type="Proteomes" id="UP001280121"/>
    </source>
</evidence>
<organism evidence="2 3">
    <name type="scientific">Dipteronia dyeriana</name>
    <dbReference type="NCBI Taxonomy" id="168575"/>
    <lineage>
        <taxon>Eukaryota</taxon>
        <taxon>Viridiplantae</taxon>
        <taxon>Streptophyta</taxon>
        <taxon>Embryophyta</taxon>
        <taxon>Tracheophyta</taxon>
        <taxon>Spermatophyta</taxon>
        <taxon>Magnoliopsida</taxon>
        <taxon>eudicotyledons</taxon>
        <taxon>Gunneridae</taxon>
        <taxon>Pentapetalae</taxon>
        <taxon>rosids</taxon>
        <taxon>malvids</taxon>
        <taxon>Sapindales</taxon>
        <taxon>Sapindaceae</taxon>
        <taxon>Hippocastanoideae</taxon>
        <taxon>Acereae</taxon>
        <taxon>Dipteronia</taxon>
    </lineage>
</organism>
<gene>
    <name evidence="2" type="ORF">Ddye_013442</name>
</gene>
<evidence type="ECO:0000313" key="2">
    <source>
        <dbReference type="EMBL" id="KAK2653586.1"/>
    </source>
</evidence>
<evidence type="ECO:0000256" key="1">
    <source>
        <dbReference type="SAM" id="MobiDB-lite"/>
    </source>
</evidence>
<dbReference type="EMBL" id="JANJYI010000004">
    <property type="protein sequence ID" value="KAK2653586.1"/>
    <property type="molecule type" value="Genomic_DNA"/>
</dbReference>
<dbReference type="Proteomes" id="UP001280121">
    <property type="component" value="Unassembled WGS sequence"/>
</dbReference>
<keyword evidence="3" id="KW-1185">Reference proteome</keyword>
<protein>
    <submittedName>
        <fullName evidence="2">Uncharacterized protein</fullName>
    </submittedName>
</protein>
<sequence>MASLFLYTTQPEINKVQKPPDLRSRAKRARPHDIDEVNDSMRKSTIKCFKSKLLNTSNPGIWHGFCTDKDRLKIEQGDVTLTDGSNDPTIKLSEKLKLKLCKPWENTLILKTNGNLEYGGKPGLGDRLGSESPVFGAENSGKSEDNRK</sequence>
<comment type="caution">
    <text evidence="2">The sequence shown here is derived from an EMBL/GenBank/DDBJ whole genome shotgun (WGS) entry which is preliminary data.</text>
</comment>